<dbReference type="PANTHER" id="PTHR34815:SF4">
    <property type="entry name" value="N-ACETYLTRANSFERASE DOMAIN-CONTAINING PROTEIN"/>
    <property type="match status" value="1"/>
</dbReference>
<dbReference type="Pfam" id="PF22998">
    <property type="entry name" value="GNAT_LYC1-like"/>
    <property type="match status" value="1"/>
</dbReference>
<gene>
    <name evidence="2" type="ORF">B0I35DRAFT_479322</name>
</gene>
<accession>A0A8K0SU86</accession>
<dbReference type="EMBL" id="JAGPNK010000008">
    <property type="protein sequence ID" value="KAH7316481.1"/>
    <property type="molecule type" value="Genomic_DNA"/>
</dbReference>
<dbReference type="InterPro" id="IPR016181">
    <property type="entry name" value="Acyl_CoA_acyltransferase"/>
</dbReference>
<reference evidence="2" key="1">
    <citation type="journal article" date="2021" name="Nat. Commun.">
        <title>Genetic determinants of endophytism in the Arabidopsis root mycobiome.</title>
        <authorList>
            <person name="Mesny F."/>
            <person name="Miyauchi S."/>
            <person name="Thiergart T."/>
            <person name="Pickel B."/>
            <person name="Atanasova L."/>
            <person name="Karlsson M."/>
            <person name="Huettel B."/>
            <person name="Barry K.W."/>
            <person name="Haridas S."/>
            <person name="Chen C."/>
            <person name="Bauer D."/>
            <person name="Andreopoulos W."/>
            <person name="Pangilinan J."/>
            <person name="LaButti K."/>
            <person name="Riley R."/>
            <person name="Lipzen A."/>
            <person name="Clum A."/>
            <person name="Drula E."/>
            <person name="Henrissat B."/>
            <person name="Kohler A."/>
            <person name="Grigoriev I.V."/>
            <person name="Martin F.M."/>
            <person name="Hacquard S."/>
        </authorList>
    </citation>
    <scope>NUCLEOTIDE SEQUENCE</scope>
    <source>
        <strain evidence="2">MPI-CAGE-CH-0235</strain>
    </source>
</reference>
<dbReference type="AlphaFoldDB" id="A0A8K0SU86"/>
<dbReference type="Proteomes" id="UP000813444">
    <property type="component" value="Unassembled WGS sequence"/>
</dbReference>
<sequence length="367" mass="41247">MCKKLISIAGFDEAVVFERAQLEQVAQHLSNNSHLLAGMLDKERYILSQLRMYNTKDCSYWVLRSLCEPTNILSSCTAVRVPVIFSSSKGCQSSTATIITDIATPVEYRRQGFATALLKNVQETLDKLDNPPMFSVIYTSGIHTDFVEKLGWKPQPGTRMRISIGRTEIPRPAQADRAQYYPADGLQYATSRDCNMSKQRLSAKRGGPTQVQILPTHKFALCKIDLSDMRASEIHGSKPAAAGAVYTSRAFLTKAWMWWTHDFEARQLHVCRFASMRVEGMEAHYAKILEAAMAEASACGLWEVVIWDPTAQFIAGARMVVAALNTDKLNGPEIILEPRYDKIPCLRWRGGEDVAAEWIERQMHSCF</sequence>
<organism evidence="2 3">
    <name type="scientific">Stachybotrys elegans</name>
    <dbReference type="NCBI Taxonomy" id="80388"/>
    <lineage>
        <taxon>Eukaryota</taxon>
        <taxon>Fungi</taxon>
        <taxon>Dikarya</taxon>
        <taxon>Ascomycota</taxon>
        <taxon>Pezizomycotina</taxon>
        <taxon>Sordariomycetes</taxon>
        <taxon>Hypocreomycetidae</taxon>
        <taxon>Hypocreales</taxon>
        <taxon>Stachybotryaceae</taxon>
        <taxon>Stachybotrys</taxon>
    </lineage>
</organism>
<comment type="caution">
    <text evidence="2">The sequence shown here is derived from an EMBL/GenBank/DDBJ whole genome shotgun (WGS) entry which is preliminary data.</text>
</comment>
<feature type="domain" description="LYC1 C-terminal" evidence="1">
    <location>
        <begin position="179"/>
        <end position="360"/>
    </location>
</feature>
<dbReference type="PANTHER" id="PTHR34815">
    <property type="entry name" value="LYSINE ACETYLTRANSFERASE"/>
    <property type="match status" value="1"/>
</dbReference>
<dbReference type="Gene3D" id="3.40.630.30">
    <property type="match status" value="1"/>
</dbReference>
<proteinExistence type="predicted"/>
<dbReference type="OrthoDB" id="2020070at2759"/>
<evidence type="ECO:0000313" key="2">
    <source>
        <dbReference type="EMBL" id="KAH7316481.1"/>
    </source>
</evidence>
<protein>
    <recommendedName>
        <fullName evidence="1">LYC1 C-terminal domain-containing protein</fullName>
    </recommendedName>
</protein>
<evidence type="ECO:0000259" key="1">
    <source>
        <dbReference type="Pfam" id="PF22998"/>
    </source>
</evidence>
<dbReference type="SUPFAM" id="SSF55729">
    <property type="entry name" value="Acyl-CoA N-acyltransferases (Nat)"/>
    <property type="match status" value="1"/>
</dbReference>
<dbReference type="InterPro" id="IPR055100">
    <property type="entry name" value="GNAT_LYC1-like"/>
</dbReference>
<keyword evidence="3" id="KW-1185">Reference proteome</keyword>
<name>A0A8K0SU86_9HYPO</name>
<evidence type="ECO:0000313" key="3">
    <source>
        <dbReference type="Proteomes" id="UP000813444"/>
    </source>
</evidence>
<dbReference type="InterPro" id="IPR053013">
    <property type="entry name" value="LAT"/>
</dbReference>